<dbReference type="EMBL" id="SOFD01000026">
    <property type="protein sequence ID" value="TFB76774.1"/>
    <property type="molecule type" value="Genomic_DNA"/>
</dbReference>
<evidence type="ECO:0000313" key="1">
    <source>
        <dbReference type="EMBL" id="TFB76774.1"/>
    </source>
</evidence>
<organism evidence="1 2">
    <name type="scientific">Cryobacterium flavum</name>
    <dbReference type="NCBI Taxonomy" id="1424659"/>
    <lineage>
        <taxon>Bacteria</taxon>
        <taxon>Bacillati</taxon>
        <taxon>Actinomycetota</taxon>
        <taxon>Actinomycetes</taxon>
        <taxon>Micrococcales</taxon>
        <taxon>Microbacteriaceae</taxon>
        <taxon>Cryobacterium</taxon>
    </lineage>
</organism>
<sequence>MPRPGREPRCSRAAGVVTGDVATVDEDGFPTIVDRAKALTITGGCNPARLLGKILRKQVREQVLTTL</sequence>
<evidence type="ECO:0000313" key="2">
    <source>
        <dbReference type="Proteomes" id="UP000298252"/>
    </source>
</evidence>
<keyword evidence="2" id="KW-1185">Reference proteome</keyword>
<dbReference type="Proteomes" id="UP000298252">
    <property type="component" value="Unassembled WGS sequence"/>
</dbReference>
<accession>A0ABY2I590</accession>
<proteinExistence type="predicted"/>
<dbReference type="SUPFAM" id="SSF56801">
    <property type="entry name" value="Acetyl-CoA synthetase-like"/>
    <property type="match status" value="1"/>
</dbReference>
<gene>
    <name evidence="1" type="ORF">E3O21_10270</name>
</gene>
<reference evidence="1 2" key="1">
    <citation type="submission" date="2019-03" db="EMBL/GenBank/DDBJ databases">
        <title>Genomics of glacier-inhabiting Cryobacterium strains.</title>
        <authorList>
            <person name="Liu Q."/>
            <person name="Xin Y.-H."/>
        </authorList>
    </citation>
    <scope>NUCLEOTIDE SEQUENCE [LARGE SCALE GENOMIC DNA]</scope>
    <source>
        <strain evidence="1 2">Hh8</strain>
    </source>
</reference>
<comment type="caution">
    <text evidence="1">The sequence shown here is derived from an EMBL/GenBank/DDBJ whole genome shotgun (WGS) entry which is preliminary data.</text>
</comment>
<protein>
    <submittedName>
        <fullName evidence="1">Uncharacterized protein</fullName>
    </submittedName>
</protein>
<name>A0ABY2I590_9MICO</name>